<dbReference type="SMART" id="SM00382">
    <property type="entry name" value="AAA"/>
    <property type="match status" value="1"/>
</dbReference>
<feature type="domain" description="ABC transporter" evidence="3">
    <location>
        <begin position="4"/>
        <end position="202"/>
    </location>
</feature>
<name>S7V521_DESML</name>
<accession>S7V521</accession>
<dbReference type="eggNOG" id="COG4619">
    <property type="taxonomic scope" value="Bacteria"/>
</dbReference>
<organism evidence="4 5">
    <name type="scientific">Desulfococcus multivorans DSM 2059</name>
    <dbReference type="NCBI Taxonomy" id="1121405"/>
    <lineage>
        <taxon>Bacteria</taxon>
        <taxon>Pseudomonadati</taxon>
        <taxon>Thermodesulfobacteriota</taxon>
        <taxon>Desulfobacteria</taxon>
        <taxon>Desulfobacterales</taxon>
        <taxon>Desulfococcaceae</taxon>
        <taxon>Desulfococcus</taxon>
    </lineage>
</organism>
<dbReference type="Proteomes" id="UP000014977">
    <property type="component" value="Unassembled WGS sequence"/>
</dbReference>
<dbReference type="PROSITE" id="PS00211">
    <property type="entry name" value="ABC_TRANSPORTER_1"/>
    <property type="match status" value="1"/>
</dbReference>
<comment type="caution">
    <text evidence="4">The sequence shown here is derived from an EMBL/GenBank/DDBJ whole genome shotgun (WGS) entry which is preliminary data.</text>
</comment>
<dbReference type="GO" id="GO:0016887">
    <property type="term" value="F:ATP hydrolysis activity"/>
    <property type="evidence" value="ECO:0007669"/>
    <property type="project" value="InterPro"/>
</dbReference>
<keyword evidence="5" id="KW-1185">Reference proteome</keyword>
<dbReference type="PROSITE" id="PS50893">
    <property type="entry name" value="ABC_TRANSPORTER_2"/>
    <property type="match status" value="1"/>
</dbReference>
<sequence length="202" mass="22250">MAGLSVENLCFSGMKPVSFRIGPGQCAGLTGPSGSGKTRLLRAVADLIPHTGEISLNGAYARTMPAHAWRKKVGFLPAESAWWEETVGAHFIQIDAAEFRRLGFDADVLSWDINRLSSGERQRLSLLRLLSGKPEALLLDEPTANLDDDNAARVESLIGSYRLHRNTPVIWVTHDPDQIRRVAAVHFRIKSGALMQAAKRQR</sequence>
<dbReference type="InterPro" id="IPR003593">
    <property type="entry name" value="AAA+_ATPase"/>
</dbReference>
<dbReference type="EMBL" id="ATHJ01000088">
    <property type="protein sequence ID" value="EPR39728.1"/>
    <property type="molecule type" value="Genomic_DNA"/>
</dbReference>
<dbReference type="PANTHER" id="PTHR43119">
    <property type="entry name" value="ABC TRANSPORT PROTEIN ATP-BINDING COMPONENT-RELATED"/>
    <property type="match status" value="1"/>
</dbReference>
<dbReference type="STRING" id="897.B2D07_19015"/>
<dbReference type="Pfam" id="PF00005">
    <property type="entry name" value="ABC_tran"/>
    <property type="match status" value="1"/>
</dbReference>
<evidence type="ECO:0000313" key="5">
    <source>
        <dbReference type="Proteomes" id="UP000014977"/>
    </source>
</evidence>
<dbReference type="InterPro" id="IPR017871">
    <property type="entry name" value="ABC_transporter-like_CS"/>
</dbReference>
<evidence type="ECO:0000259" key="3">
    <source>
        <dbReference type="PROSITE" id="PS50893"/>
    </source>
</evidence>
<reference evidence="4 5" key="1">
    <citation type="journal article" date="2013" name="Genome Announc.">
        <title>Draft genome sequences for three mercury-methylating, sulfate-reducing bacteria.</title>
        <authorList>
            <person name="Brown S.D."/>
            <person name="Hurt R.A.Jr."/>
            <person name="Gilmour C.C."/>
            <person name="Elias D.A."/>
        </authorList>
    </citation>
    <scope>NUCLEOTIDE SEQUENCE [LARGE SCALE GENOMIC DNA]</scope>
    <source>
        <strain evidence="4 5">DSM 2059</strain>
    </source>
</reference>
<keyword evidence="2" id="KW-0067">ATP-binding</keyword>
<dbReference type="InterPro" id="IPR003439">
    <property type="entry name" value="ABC_transporter-like_ATP-bd"/>
</dbReference>
<dbReference type="PANTHER" id="PTHR43119:SF1">
    <property type="entry name" value="ABC TRANSPORTER DOMAIN-CONTAINING PROTEIN"/>
    <property type="match status" value="1"/>
</dbReference>
<dbReference type="AlphaFoldDB" id="S7V521"/>
<gene>
    <name evidence="4" type="ORF">dsmv_2576</name>
</gene>
<dbReference type="InterPro" id="IPR027417">
    <property type="entry name" value="P-loop_NTPase"/>
</dbReference>
<proteinExistence type="predicted"/>
<dbReference type="GO" id="GO:0005524">
    <property type="term" value="F:ATP binding"/>
    <property type="evidence" value="ECO:0007669"/>
    <property type="project" value="UniProtKB-KW"/>
</dbReference>
<dbReference type="Gene3D" id="3.40.50.300">
    <property type="entry name" value="P-loop containing nucleotide triphosphate hydrolases"/>
    <property type="match status" value="1"/>
</dbReference>
<protein>
    <submittedName>
        <fullName evidence="4">ABC transporter related protein</fullName>
    </submittedName>
</protein>
<keyword evidence="1" id="KW-0547">Nucleotide-binding</keyword>
<evidence type="ECO:0000313" key="4">
    <source>
        <dbReference type="EMBL" id="EPR39728.1"/>
    </source>
</evidence>
<evidence type="ECO:0000256" key="2">
    <source>
        <dbReference type="ARBA" id="ARBA00022840"/>
    </source>
</evidence>
<dbReference type="SUPFAM" id="SSF52540">
    <property type="entry name" value="P-loop containing nucleoside triphosphate hydrolases"/>
    <property type="match status" value="1"/>
</dbReference>
<evidence type="ECO:0000256" key="1">
    <source>
        <dbReference type="ARBA" id="ARBA00022741"/>
    </source>
</evidence>
<dbReference type="OrthoDB" id="4408248at2"/>